<sequence length="324" mass="35394">MGTPSCDPLVAGGQSASAVSVSAATPLPQQPDCDTTPIHSLDTNGRAAEFGNEVKMEDELFSQFSDTVSGDAASGTDQFFWFGDQSGTQTASAEVDVDHEVDAHNSIPPQDLLALTVNFAIEFGLPWNGVEALQKLIAYALDRNGVPATKYLFKKLAQLEREHEMMKNTIARLMTEIAVIKKGSNRQAVMADKQPATPEPMEVPITEKNDTDNQPAAPQPMKVPMVEKSDTERPAKKRTITNEQERVSGRSKSVIREMLSALRDIIKEINEKFWLFQSNMASMEEHTNQRISKIESFLENVVAPVLVPKAPTHPAKASTSNSAG</sequence>
<keyword evidence="2" id="KW-1185">Reference proteome</keyword>
<evidence type="ECO:0000313" key="2">
    <source>
        <dbReference type="Proteomes" id="UP000821865"/>
    </source>
</evidence>
<dbReference type="EMBL" id="CM023479">
    <property type="protein sequence ID" value="KAH7973575.1"/>
    <property type="molecule type" value="Genomic_DNA"/>
</dbReference>
<protein>
    <submittedName>
        <fullName evidence="1">Uncharacterized protein</fullName>
    </submittedName>
</protein>
<accession>A0ACB8DMK9</accession>
<name>A0ACB8DMK9_DERSI</name>
<dbReference type="Proteomes" id="UP000821865">
    <property type="component" value="Chromosome 10"/>
</dbReference>
<proteinExistence type="predicted"/>
<gene>
    <name evidence="1" type="ORF">HPB49_002804</name>
</gene>
<evidence type="ECO:0000313" key="1">
    <source>
        <dbReference type="EMBL" id="KAH7973575.1"/>
    </source>
</evidence>
<reference evidence="1" key="1">
    <citation type="submission" date="2020-05" db="EMBL/GenBank/DDBJ databases">
        <title>Large-scale comparative analyses of tick genomes elucidate their genetic diversity and vector capacities.</title>
        <authorList>
            <person name="Jia N."/>
            <person name="Wang J."/>
            <person name="Shi W."/>
            <person name="Du L."/>
            <person name="Sun Y."/>
            <person name="Zhan W."/>
            <person name="Jiang J."/>
            <person name="Wang Q."/>
            <person name="Zhang B."/>
            <person name="Ji P."/>
            <person name="Sakyi L.B."/>
            <person name="Cui X."/>
            <person name="Yuan T."/>
            <person name="Jiang B."/>
            <person name="Yang W."/>
            <person name="Lam T.T.-Y."/>
            <person name="Chang Q."/>
            <person name="Ding S."/>
            <person name="Wang X."/>
            <person name="Zhu J."/>
            <person name="Ruan X."/>
            <person name="Zhao L."/>
            <person name="Wei J."/>
            <person name="Que T."/>
            <person name="Du C."/>
            <person name="Cheng J."/>
            <person name="Dai P."/>
            <person name="Han X."/>
            <person name="Huang E."/>
            <person name="Gao Y."/>
            <person name="Liu J."/>
            <person name="Shao H."/>
            <person name="Ye R."/>
            <person name="Li L."/>
            <person name="Wei W."/>
            <person name="Wang X."/>
            <person name="Wang C."/>
            <person name="Yang T."/>
            <person name="Huo Q."/>
            <person name="Li W."/>
            <person name="Guo W."/>
            <person name="Chen H."/>
            <person name="Zhou L."/>
            <person name="Ni X."/>
            <person name="Tian J."/>
            <person name="Zhou Y."/>
            <person name="Sheng Y."/>
            <person name="Liu T."/>
            <person name="Pan Y."/>
            <person name="Xia L."/>
            <person name="Li J."/>
            <person name="Zhao F."/>
            <person name="Cao W."/>
        </authorList>
    </citation>
    <scope>NUCLEOTIDE SEQUENCE</scope>
    <source>
        <strain evidence="1">Dsil-2018</strain>
    </source>
</reference>
<comment type="caution">
    <text evidence="1">The sequence shown here is derived from an EMBL/GenBank/DDBJ whole genome shotgun (WGS) entry which is preliminary data.</text>
</comment>
<organism evidence="1 2">
    <name type="scientific">Dermacentor silvarum</name>
    <name type="common">Tick</name>
    <dbReference type="NCBI Taxonomy" id="543639"/>
    <lineage>
        <taxon>Eukaryota</taxon>
        <taxon>Metazoa</taxon>
        <taxon>Ecdysozoa</taxon>
        <taxon>Arthropoda</taxon>
        <taxon>Chelicerata</taxon>
        <taxon>Arachnida</taxon>
        <taxon>Acari</taxon>
        <taxon>Parasitiformes</taxon>
        <taxon>Ixodida</taxon>
        <taxon>Ixodoidea</taxon>
        <taxon>Ixodidae</taxon>
        <taxon>Rhipicephalinae</taxon>
        <taxon>Dermacentor</taxon>
    </lineage>
</organism>